<dbReference type="EMBL" id="AM286690">
    <property type="protein sequence ID" value="CAL17617.1"/>
    <property type="molecule type" value="Genomic_DNA"/>
</dbReference>
<dbReference type="Proteomes" id="UP000008871">
    <property type="component" value="Chromosome"/>
</dbReference>
<keyword evidence="2" id="KW-0547">Nucleotide-binding</keyword>
<feature type="binding site" evidence="2">
    <location>
        <position position="322"/>
    </location>
    <ligand>
        <name>substrate</name>
    </ligand>
</feature>
<gene>
    <name evidence="2 4" type="primary">thiL</name>
    <name evidence="4" type="ordered locus">ABO_2169</name>
</gene>
<keyword evidence="2" id="KW-0067">ATP-binding</keyword>
<comment type="similarity">
    <text evidence="2">Belongs to the thiamine-monophosphate kinase family.</text>
</comment>
<dbReference type="SUPFAM" id="SSF55326">
    <property type="entry name" value="PurM N-terminal domain-like"/>
    <property type="match status" value="1"/>
</dbReference>
<feature type="binding site" evidence="2">
    <location>
        <begin position="138"/>
        <end position="139"/>
    </location>
    <ligand>
        <name>ATP</name>
        <dbReference type="ChEBI" id="CHEBI:30616"/>
    </ligand>
</feature>
<feature type="binding site" evidence="2">
    <location>
        <position position="92"/>
    </location>
    <ligand>
        <name>Mg(2+)</name>
        <dbReference type="ChEBI" id="CHEBI:18420"/>
        <label>4</label>
    </ligand>
</feature>
<feature type="binding site" evidence="2">
    <location>
        <position position="62"/>
    </location>
    <ligand>
        <name>Mg(2+)</name>
        <dbReference type="ChEBI" id="CHEBI:18420"/>
        <label>4</label>
    </ligand>
</feature>
<keyword evidence="1 2" id="KW-0784">Thiamine biosynthesis</keyword>
<dbReference type="SUPFAM" id="SSF56042">
    <property type="entry name" value="PurM C-terminal domain-like"/>
    <property type="match status" value="1"/>
</dbReference>
<feature type="binding site" evidence="2">
    <location>
        <position position="47"/>
    </location>
    <ligand>
        <name>Mg(2+)</name>
        <dbReference type="ChEBI" id="CHEBI:18420"/>
        <label>4</label>
    </ligand>
</feature>
<dbReference type="InterPro" id="IPR006283">
    <property type="entry name" value="ThiL-like"/>
</dbReference>
<feature type="binding site" evidence="2">
    <location>
        <position position="92"/>
    </location>
    <ligand>
        <name>Mg(2+)</name>
        <dbReference type="ChEBI" id="CHEBI:18420"/>
        <label>3</label>
    </ligand>
</feature>
<reference evidence="4 5" key="1">
    <citation type="journal article" date="2006" name="Nat. Biotechnol.">
        <title>Genome sequence of the ubiquitous hydrocarbon-degrading marine bacterium Alcanivorax borkumensis.</title>
        <authorList>
            <person name="Schneiker S."/>
            <person name="Martins dos Santos V.A.P."/>
            <person name="Bartels D."/>
            <person name="Bekel T."/>
            <person name="Brecht M."/>
            <person name="Buhrmester J."/>
            <person name="Chernikova T.N."/>
            <person name="Denaro R."/>
            <person name="Ferrer M."/>
            <person name="Gertler C."/>
            <person name="Goesmann A."/>
            <person name="Golyshina O.V."/>
            <person name="Kaminski F."/>
            <person name="Khachane A.N."/>
            <person name="Lang S."/>
            <person name="Linke B."/>
            <person name="McHardy A.C."/>
            <person name="Meyer F."/>
            <person name="Nechitaylo T."/>
            <person name="Puehler A."/>
            <person name="Regenhardt D."/>
            <person name="Rupp O."/>
            <person name="Sabirova J.S."/>
            <person name="Selbitschka W."/>
            <person name="Yakimov M.M."/>
            <person name="Timmis K.N."/>
            <person name="Vorhoelter F.-J."/>
            <person name="Weidner S."/>
            <person name="Kaiser O."/>
            <person name="Golyshin P.N."/>
        </authorList>
    </citation>
    <scope>NUCLEOTIDE SEQUENCE [LARGE SCALE GENOMIC DNA]</scope>
    <source>
        <strain evidence="5">ATCC 700651 / DSM 11573 / NCIMB 13689 / SK2</strain>
    </source>
</reference>
<dbReference type="Gene3D" id="3.30.1330.10">
    <property type="entry name" value="PurM-like, N-terminal domain"/>
    <property type="match status" value="1"/>
</dbReference>
<feature type="binding site" evidence="2">
    <location>
        <position position="225"/>
    </location>
    <ligand>
        <name>ATP</name>
        <dbReference type="ChEBI" id="CHEBI:30616"/>
    </ligand>
</feature>
<feature type="binding site" evidence="2">
    <location>
        <position position="47"/>
    </location>
    <ligand>
        <name>Mg(2+)</name>
        <dbReference type="ChEBI" id="CHEBI:18420"/>
        <label>3</label>
    </ligand>
</feature>
<dbReference type="UniPathway" id="UPA00060">
    <property type="reaction ID" value="UER00142"/>
</dbReference>
<keyword evidence="2 4" id="KW-0418">Kinase</keyword>
<feature type="binding site" evidence="2">
    <location>
        <position position="64"/>
    </location>
    <ligand>
        <name>Mg(2+)</name>
        <dbReference type="ChEBI" id="CHEBI:18420"/>
        <label>2</label>
    </ligand>
</feature>
<dbReference type="GO" id="GO:0000287">
    <property type="term" value="F:magnesium ion binding"/>
    <property type="evidence" value="ECO:0007669"/>
    <property type="project" value="UniProtKB-UniRule"/>
</dbReference>
<dbReference type="InterPro" id="IPR016188">
    <property type="entry name" value="PurM-like_N"/>
</dbReference>
<evidence type="ECO:0000256" key="1">
    <source>
        <dbReference type="ARBA" id="ARBA00022977"/>
    </source>
</evidence>
<proteinExistence type="inferred from homology"/>
<dbReference type="InterPro" id="IPR036921">
    <property type="entry name" value="PurM-like_N_sf"/>
</dbReference>
<name>Q0VMI1_ALCBS</name>
<dbReference type="AlphaFoldDB" id="Q0VMI1"/>
<feature type="binding site" evidence="2">
    <location>
        <position position="64"/>
    </location>
    <ligand>
        <name>Mg(2+)</name>
        <dbReference type="ChEBI" id="CHEBI:18420"/>
        <label>1</label>
    </ligand>
</feature>
<dbReference type="EC" id="2.7.4.16" evidence="2"/>
<keyword evidence="5" id="KW-1185">Reference proteome</keyword>
<dbReference type="Gene3D" id="3.90.650.10">
    <property type="entry name" value="PurM-like C-terminal domain"/>
    <property type="match status" value="1"/>
</dbReference>
<dbReference type="NCBIfam" id="TIGR01379">
    <property type="entry name" value="thiL"/>
    <property type="match status" value="1"/>
</dbReference>
<dbReference type="CDD" id="cd02194">
    <property type="entry name" value="ThiL"/>
    <property type="match status" value="1"/>
</dbReference>
<dbReference type="eggNOG" id="COG0611">
    <property type="taxonomic scope" value="Bacteria"/>
</dbReference>
<feature type="binding site" evidence="2">
    <location>
        <position position="223"/>
    </location>
    <ligand>
        <name>Mg(2+)</name>
        <dbReference type="ChEBI" id="CHEBI:18420"/>
        <label>3</label>
    </ligand>
</feature>
<dbReference type="STRING" id="393595.ABO_2169"/>
<dbReference type="GO" id="GO:0009229">
    <property type="term" value="P:thiamine diphosphate biosynthetic process"/>
    <property type="evidence" value="ECO:0007669"/>
    <property type="project" value="UniProtKB-UniRule"/>
</dbReference>
<dbReference type="HOGENOM" id="CLU_046964_3_0_6"/>
<comment type="caution">
    <text evidence="2">Lacks conserved residue(s) required for the propagation of feature annotation.</text>
</comment>
<dbReference type="GO" id="GO:0005524">
    <property type="term" value="F:ATP binding"/>
    <property type="evidence" value="ECO:0007669"/>
    <property type="project" value="UniProtKB-UniRule"/>
</dbReference>
<sequence>MLPAMTDPADSPQPTSQVPAFMDEFSLIRRYFHHRQGDSVVLGPGDDAAILAPPVGQQLVMTQDTSLADRHFPSDMAPEDVGYRCLAVNISDLAAMGAMPLWFLLSLTLPRVDEDWLAGFSNGLFELADQAGISLVGGDITRGPLAISIQATGAVPPGQALRREGACAGDRICVGGVTGGGLLGLEQWQAGQRYGPAIEHFRRPRPQWELGMALRGQASACIDISDGVLADLNHILQASGALGACIDEASLPEDPCVLAGCSADKQRALQLQGGDDYLLLFTLPPPLPIPEGCYCLGRIEAQPGIRLRQHDGTVRALKVSGWQHF</sequence>
<feature type="binding site" evidence="2">
    <location>
        <position position="226"/>
    </location>
    <ligand>
        <name>Mg(2+)</name>
        <dbReference type="ChEBI" id="CHEBI:18420"/>
        <label>5</label>
    </ligand>
</feature>
<dbReference type="GO" id="GO:0009030">
    <property type="term" value="F:thiamine-phosphate kinase activity"/>
    <property type="evidence" value="ECO:0007669"/>
    <property type="project" value="UniProtKB-UniRule"/>
</dbReference>
<dbReference type="PANTHER" id="PTHR30270:SF0">
    <property type="entry name" value="THIAMINE-MONOPHOSPHATE KINASE"/>
    <property type="match status" value="1"/>
</dbReference>
<feature type="domain" description="PurM-like N-terminal" evidence="3">
    <location>
        <begin position="45"/>
        <end position="155"/>
    </location>
</feature>
<comment type="miscellaneous">
    <text evidence="2">Reaction mechanism of ThiL seems to utilize a direct, inline transfer of the gamma-phosphate of ATP to TMP rather than a phosphorylated enzyme intermediate.</text>
</comment>
<dbReference type="PANTHER" id="PTHR30270">
    <property type="entry name" value="THIAMINE-MONOPHOSPHATE KINASE"/>
    <property type="match status" value="1"/>
</dbReference>
<dbReference type="PIRSF" id="PIRSF005303">
    <property type="entry name" value="Thiam_monoph_kin"/>
    <property type="match status" value="1"/>
</dbReference>
<feature type="binding site" evidence="2">
    <location>
        <position position="139"/>
    </location>
    <ligand>
        <name>Mg(2+)</name>
        <dbReference type="ChEBI" id="CHEBI:18420"/>
        <label>1</label>
    </ligand>
</feature>
<comment type="catalytic activity">
    <reaction evidence="2">
        <text>thiamine phosphate + ATP = thiamine diphosphate + ADP</text>
        <dbReference type="Rhea" id="RHEA:15913"/>
        <dbReference type="ChEBI" id="CHEBI:30616"/>
        <dbReference type="ChEBI" id="CHEBI:37575"/>
        <dbReference type="ChEBI" id="CHEBI:58937"/>
        <dbReference type="ChEBI" id="CHEBI:456216"/>
        <dbReference type="EC" id="2.7.4.16"/>
    </reaction>
</comment>
<dbReference type="KEGG" id="abo:ABO_2169"/>
<feature type="binding site" evidence="2">
    <location>
        <position position="71"/>
    </location>
    <ligand>
        <name>substrate</name>
    </ligand>
</feature>
<dbReference type="Pfam" id="PF00586">
    <property type="entry name" value="AIRS"/>
    <property type="match status" value="1"/>
</dbReference>
<comment type="function">
    <text evidence="2">Catalyzes the ATP-dependent phosphorylation of thiamine-monophosphate (TMP) to form thiamine-pyrophosphate (TPP), the active form of vitamin B1.</text>
</comment>
<dbReference type="GO" id="GO:0009228">
    <property type="term" value="P:thiamine biosynthetic process"/>
    <property type="evidence" value="ECO:0007669"/>
    <property type="project" value="UniProtKB-KW"/>
</dbReference>
<evidence type="ECO:0000259" key="3">
    <source>
        <dbReference type="Pfam" id="PF00586"/>
    </source>
</evidence>
<keyword evidence="2" id="KW-0460">Magnesium</keyword>
<keyword evidence="2 4" id="KW-0808">Transferase</keyword>
<evidence type="ECO:0000313" key="5">
    <source>
        <dbReference type="Proteomes" id="UP000008871"/>
    </source>
</evidence>
<evidence type="ECO:0000256" key="2">
    <source>
        <dbReference type="HAMAP-Rule" id="MF_02128"/>
    </source>
</evidence>
<organism evidence="4 5">
    <name type="scientific">Alcanivorax borkumensis (strain ATCC 700651 / DSM 11573 / NCIMB 13689 / SK2)</name>
    <dbReference type="NCBI Taxonomy" id="393595"/>
    <lineage>
        <taxon>Bacteria</taxon>
        <taxon>Pseudomonadati</taxon>
        <taxon>Pseudomonadota</taxon>
        <taxon>Gammaproteobacteria</taxon>
        <taxon>Oceanospirillales</taxon>
        <taxon>Alcanivoracaceae</taxon>
        <taxon>Alcanivorax</taxon>
    </lineage>
</organism>
<dbReference type="InterPro" id="IPR036676">
    <property type="entry name" value="PurM-like_C_sf"/>
</dbReference>
<keyword evidence="2" id="KW-0479">Metal-binding</keyword>
<comment type="pathway">
    <text evidence="2">Cofactor biosynthesis; thiamine diphosphate biosynthesis; thiamine diphosphate from thiamine phosphate: step 1/1.</text>
</comment>
<feature type="binding site" evidence="2">
    <location>
        <position position="163"/>
    </location>
    <ligand>
        <name>ATP</name>
        <dbReference type="ChEBI" id="CHEBI:30616"/>
    </ligand>
</feature>
<evidence type="ECO:0000313" key="4">
    <source>
        <dbReference type="EMBL" id="CAL17617.1"/>
    </source>
</evidence>
<feature type="binding site" evidence="2">
    <location>
        <position position="92"/>
    </location>
    <ligand>
        <name>Mg(2+)</name>
        <dbReference type="ChEBI" id="CHEBI:18420"/>
        <label>2</label>
    </ligand>
</feature>
<accession>Q0VMI1</accession>
<dbReference type="HAMAP" id="MF_02128">
    <property type="entry name" value="TMP_kinase"/>
    <property type="match status" value="1"/>
</dbReference>
<protein>
    <recommendedName>
        <fullName evidence="2">Thiamine-monophosphate kinase</fullName>
        <shortName evidence="2">TMP kinase</shortName>
        <shortName evidence="2">Thiamine-phosphate kinase</shortName>
        <ecNumber evidence="2">2.7.4.16</ecNumber>
    </recommendedName>
</protein>
<feature type="binding site" evidence="2">
    <location>
        <position position="275"/>
    </location>
    <ligand>
        <name>substrate</name>
    </ligand>
</feature>